<organism evidence="2 3">
    <name type="scientific">Eruca vesicaria subsp. sativa</name>
    <name type="common">Garden rocket</name>
    <name type="synonym">Eruca sativa</name>
    <dbReference type="NCBI Taxonomy" id="29727"/>
    <lineage>
        <taxon>Eukaryota</taxon>
        <taxon>Viridiplantae</taxon>
        <taxon>Streptophyta</taxon>
        <taxon>Embryophyta</taxon>
        <taxon>Tracheophyta</taxon>
        <taxon>Spermatophyta</taxon>
        <taxon>Magnoliopsida</taxon>
        <taxon>eudicotyledons</taxon>
        <taxon>Gunneridae</taxon>
        <taxon>Pentapetalae</taxon>
        <taxon>rosids</taxon>
        <taxon>malvids</taxon>
        <taxon>Brassicales</taxon>
        <taxon>Brassicaceae</taxon>
        <taxon>Brassiceae</taxon>
        <taxon>Eruca</taxon>
    </lineage>
</organism>
<gene>
    <name evidence="2" type="ORF">ERUC_LOCUS30024</name>
</gene>
<keyword evidence="1" id="KW-0175">Coiled coil</keyword>
<reference evidence="2 3" key="1">
    <citation type="submission" date="2022-03" db="EMBL/GenBank/DDBJ databases">
        <authorList>
            <person name="Macdonald S."/>
            <person name="Ahmed S."/>
            <person name="Newling K."/>
        </authorList>
    </citation>
    <scope>NUCLEOTIDE SEQUENCE [LARGE SCALE GENOMIC DNA]</scope>
</reference>
<proteinExistence type="predicted"/>
<protein>
    <submittedName>
        <fullName evidence="2">Uncharacterized protein</fullName>
    </submittedName>
</protein>
<sequence>MSAAAIVISGMILANQQRRWDQTFEGWICETYPETAHSIQSQKPELRDYYVSVISDIMWKLGHKRTLSDAELTSTSDQLAHLTQAGLKVEWLSSKLERKKREAYLQTKKREACETRILELKQELKKLEIAKSGLKAELKLEKAKLNPRSFRNIWGNCFSCLNT</sequence>
<name>A0ABC8L002_ERUVS</name>
<keyword evidence="3" id="KW-1185">Reference proteome</keyword>
<dbReference type="PANTHER" id="PTHR46236:SF12">
    <property type="entry name" value="MATH DOMAIN-CONTAINING PROTEIN"/>
    <property type="match status" value="1"/>
</dbReference>
<dbReference type="EMBL" id="CAKOAT010385154">
    <property type="protein sequence ID" value="CAH8364268.1"/>
    <property type="molecule type" value="Genomic_DNA"/>
</dbReference>
<evidence type="ECO:0000313" key="3">
    <source>
        <dbReference type="Proteomes" id="UP001642260"/>
    </source>
</evidence>
<dbReference type="InterPro" id="IPR050804">
    <property type="entry name" value="MCC"/>
</dbReference>
<dbReference type="PANTHER" id="PTHR46236">
    <property type="entry name" value="TRAF-LIKE SUPERFAMILY PROTEIN"/>
    <property type="match status" value="1"/>
</dbReference>
<accession>A0ABC8L002</accession>
<evidence type="ECO:0000313" key="2">
    <source>
        <dbReference type="EMBL" id="CAH8364268.1"/>
    </source>
</evidence>
<dbReference type="Proteomes" id="UP001642260">
    <property type="component" value="Unassembled WGS sequence"/>
</dbReference>
<feature type="coiled-coil region" evidence="1">
    <location>
        <begin position="110"/>
        <end position="144"/>
    </location>
</feature>
<evidence type="ECO:0000256" key="1">
    <source>
        <dbReference type="SAM" id="Coils"/>
    </source>
</evidence>
<dbReference type="AlphaFoldDB" id="A0ABC8L002"/>
<comment type="caution">
    <text evidence="2">The sequence shown here is derived from an EMBL/GenBank/DDBJ whole genome shotgun (WGS) entry which is preliminary data.</text>
</comment>